<reference evidence="1 2" key="1">
    <citation type="submission" date="2021-06" db="EMBL/GenBank/DDBJ databases">
        <authorList>
            <person name="Kallberg Y."/>
            <person name="Tangrot J."/>
            <person name="Rosling A."/>
        </authorList>
    </citation>
    <scope>NUCLEOTIDE SEQUENCE [LARGE SCALE GENOMIC DNA]</scope>
    <source>
        <strain evidence="1 2">120-4 pot B 10/14</strain>
    </source>
</reference>
<proteinExistence type="predicted"/>
<evidence type="ECO:0000313" key="2">
    <source>
        <dbReference type="Proteomes" id="UP000789901"/>
    </source>
</evidence>
<accession>A0ABN7X409</accession>
<protein>
    <submittedName>
        <fullName evidence="1">38324_t:CDS:1</fullName>
    </submittedName>
</protein>
<dbReference type="EMBL" id="CAJVQB010086294">
    <property type="protein sequence ID" value="CAG8847125.1"/>
    <property type="molecule type" value="Genomic_DNA"/>
</dbReference>
<comment type="caution">
    <text evidence="1">The sequence shown here is derived from an EMBL/GenBank/DDBJ whole genome shotgun (WGS) entry which is preliminary data.</text>
</comment>
<gene>
    <name evidence="1" type="ORF">GMARGA_LOCUS38508</name>
</gene>
<name>A0ABN7X409_GIGMA</name>
<organism evidence="1 2">
    <name type="scientific">Gigaspora margarita</name>
    <dbReference type="NCBI Taxonomy" id="4874"/>
    <lineage>
        <taxon>Eukaryota</taxon>
        <taxon>Fungi</taxon>
        <taxon>Fungi incertae sedis</taxon>
        <taxon>Mucoromycota</taxon>
        <taxon>Glomeromycotina</taxon>
        <taxon>Glomeromycetes</taxon>
        <taxon>Diversisporales</taxon>
        <taxon>Gigasporaceae</taxon>
        <taxon>Gigaspora</taxon>
    </lineage>
</organism>
<dbReference type="Proteomes" id="UP000789901">
    <property type="component" value="Unassembled WGS sequence"/>
</dbReference>
<feature type="non-terminal residue" evidence="1">
    <location>
        <position position="1"/>
    </location>
</feature>
<evidence type="ECO:0000313" key="1">
    <source>
        <dbReference type="EMBL" id="CAG8847125.1"/>
    </source>
</evidence>
<sequence length="49" mass="5765">SKKVNQFTIDTQSLQKQTFERHLVINDYQKAVNDQNNQKTTIIQCLLDN</sequence>
<keyword evidence="2" id="KW-1185">Reference proteome</keyword>